<dbReference type="PANTHER" id="PTHR45669:SF22">
    <property type="entry name" value="GLUTAREDOXIN DOMAIN-CONTAINING CYSTEINE-RICH PROTEIN CG12206-RELATED"/>
    <property type="match status" value="1"/>
</dbReference>
<name>A0A7J9DL00_9ROSI</name>
<dbReference type="Proteomes" id="UP000593568">
    <property type="component" value="Unassembled WGS sequence"/>
</dbReference>
<reference evidence="1 2" key="1">
    <citation type="journal article" date="2019" name="Genome Biol. Evol.">
        <title>Insights into the evolution of the New World diploid cottons (Gossypium, subgenus Houzingenia) based on genome sequencing.</title>
        <authorList>
            <person name="Grover C.E."/>
            <person name="Arick M.A. 2nd"/>
            <person name="Thrash A."/>
            <person name="Conover J.L."/>
            <person name="Sanders W.S."/>
            <person name="Peterson D.G."/>
            <person name="Frelichowski J.E."/>
            <person name="Scheffler J.A."/>
            <person name="Scheffler B.E."/>
            <person name="Wendel J.F."/>
        </authorList>
    </citation>
    <scope>NUCLEOTIDE SEQUENCE [LARGE SCALE GENOMIC DNA]</scope>
    <source>
        <strain evidence="1">8</strain>
        <tissue evidence="1">Leaf</tissue>
    </source>
</reference>
<evidence type="ECO:0008006" key="3">
    <source>
        <dbReference type="Google" id="ProtNLM"/>
    </source>
</evidence>
<keyword evidence="2" id="KW-1185">Reference proteome</keyword>
<accession>A0A7J9DL00</accession>
<dbReference type="EMBL" id="JABEZW010000003">
    <property type="protein sequence ID" value="MBA0761357.1"/>
    <property type="molecule type" value="Genomic_DNA"/>
</dbReference>
<organism evidence="1 2">
    <name type="scientific">Gossypium trilobum</name>
    <dbReference type="NCBI Taxonomy" id="34281"/>
    <lineage>
        <taxon>Eukaryota</taxon>
        <taxon>Viridiplantae</taxon>
        <taxon>Streptophyta</taxon>
        <taxon>Embryophyta</taxon>
        <taxon>Tracheophyta</taxon>
        <taxon>Spermatophyta</taxon>
        <taxon>Magnoliopsida</taxon>
        <taxon>eudicotyledons</taxon>
        <taxon>Gunneridae</taxon>
        <taxon>Pentapetalae</taxon>
        <taxon>rosids</taxon>
        <taxon>malvids</taxon>
        <taxon>Malvales</taxon>
        <taxon>Malvaceae</taxon>
        <taxon>Malvoideae</taxon>
        <taxon>Gossypium</taxon>
    </lineage>
</organism>
<dbReference type="Pfam" id="PF23733">
    <property type="entry name" value="GRXCR1-2_C"/>
    <property type="match status" value="1"/>
</dbReference>
<dbReference type="SUPFAM" id="SSF52833">
    <property type="entry name" value="Thioredoxin-like"/>
    <property type="match status" value="1"/>
</dbReference>
<protein>
    <recommendedName>
        <fullName evidence="3">Glutaredoxin domain-containing protein</fullName>
    </recommendedName>
</protein>
<evidence type="ECO:0000313" key="2">
    <source>
        <dbReference type="Proteomes" id="UP000593568"/>
    </source>
</evidence>
<comment type="caution">
    <text evidence="1">The sequence shown here is derived from an EMBL/GenBank/DDBJ whole genome shotgun (WGS) entry which is preliminary data.</text>
</comment>
<sequence length="112" mass="12323">MDRGFKEELRELMKATNQTTPPQVFIKGRYIGGAEQVMKIVDEGWFGDLINGLPKKKAGEVCDGCGDVKFLPCFRCNGSCKMAAAEEEGRRTVVVRCTDCNENGLVLCPLCS</sequence>
<dbReference type="PANTHER" id="PTHR45669">
    <property type="entry name" value="GLUTAREDOXIN DOMAIN-CONTAINING CYSTEINE-RICH PROTEIN CG12206-RELATED"/>
    <property type="match status" value="1"/>
</dbReference>
<dbReference type="Gene3D" id="3.40.30.10">
    <property type="entry name" value="Glutaredoxin"/>
    <property type="match status" value="1"/>
</dbReference>
<gene>
    <name evidence="1" type="ORF">Gotri_024014</name>
</gene>
<evidence type="ECO:0000313" key="1">
    <source>
        <dbReference type="EMBL" id="MBA0761357.1"/>
    </source>
</evidence>
<dbReference type="PROSITE" id="PS51354">
    <property type="entry name" value="GLUTAREDOXIN_2"/>
    <property type="match status" value="1"/>
</dbReference>
<dbReference type="AlphaFoldDB" id="A0A7J9DL00"/>
<dbReference type="InterPro" id="IPR036249">
    <property type="entry name" value="Thioredoxin-like_sf"/>
</dbReference>
<proteinExistence type="predicted"/>